<evidence type="ECO:0000313" key="4">
    <source>
        <dbReference type="Proteomes" id="UP000585474"/>
    </source>
</evidence>
<organism evidence="3 4">
    <name type="scientific">Actinidia rufa</name>
    <dbReference type="NCBI Taxonomy" id="165716"/>
    <lineage>
        <taxon>Eukaryota</taxon>
        <taxon>Viridiplantae</taxon>
        <taxon>Streptophyta</taxon>
        <taxon>Embryophyta</taxon>
        <taxon>Tracheophyta</taxon>
        <taxon>Spermatophyta</taxon>
        <taxon>Magnoliopsida</taxon>
        <taxon>eudicotyledons</taxon>
        <taxon>Gunneridae</taxon>
        <taxon>Pentapetalae</taxon>
        <taxon>asterids</taxon>
        <taxon>Ericales</taxon>
        <taxon>Actinidiaceae</taxon>
        <taxon>Actinidia</taxon>
    </lineage>
</organism>
<feature type="compositionally biased region" description="Basic and acidic residues" evidence="1">
    <location>
        <begin position="93"/>
        <end position="115"/>
    </location>
</feature>
<evidence type="ECO:0000256" key="1">
    <source>
        <dbReference type="SAM" id="MobiDB-lite"/>
    </source>
</evidence>
<feature type="domain" description="Retrotransposon gag" evidence="2">
    <location>
        <begin position="196"/>
        <end position="263"/>
    </location>
</feature>
<proteinExistence type="predicted"/>
<gene>
    <name evidence="3" type="ORF">Acr_07g0014010</name>
</gene>
<dbReference type="Pfam" id="PF03732">
    <property type="entry name" value="Retrotrans_gag"/>
    <property type="match status" value="1"/>
</dbReference>
<accession>A0A7J0EXN3</accession>
<feature type="compositionally biased region" description="Basic and acidic residues" evidence="1">
    <location>
        <begin position="271"/>
        <end position="308"/>
    </location>
</feature>
<feature type="compositionally biased region" description="Basic residues" evidence="1">
    <location>
        <begin position="309"/>
        <end position="318"/>
    </location>
</feature>
<feature type="compositionally biased region" description="Low complexity" evidence="1">
    <location>
        <begin position="9"/>
        <end position="23"/>
    </location>
</feature>
<dbReference type="PANTHER" id="PTHR33240:SF8">
    <property type="entry name" value="OS03G0439900 PROTEIN"/>
    <property type="match status" value="1"/>
</dbReference>
<comment type="caution">
    <text evidence="3">The sequence shown here is derived from an EMBL/GenBank/DDBJ whole genome shotgun (WGS) entry which is preliminary data.</text>
</comment>
<sequence>MHLRSRYLPRPSASSPPNNRAPPMANTIQAPDLEGLHREIHGMAEQMRIMNENNARLVQLLVVANPPPPAAPPIPDVEQSHHSNRSGAVGSEDTGRGRSPRRGDRIGARDKSTSQKIRDLDARLNAINTGTNAPVMVDTLIRQTEPPFTERVLRARVSSRFKLPTQLGIYEGKTDPMDHLDSYKSLMSLQGCSDEVMYSFGDLNRLFVANFMSCRNRQKNSSHLFTVHQKETESLKDFVKRFNQTVLEVEDPSDKVSKADKYIAAEELAEAKRRQRGKEDHKRKEPDTRRIDYREEARNKRPDRESKHPNNRRPRTPPRRPEFILPPLNAPVAQVLSEIKHEEFVKWPGKIKTDPRRGTRTNTGYLRKYVAARLPPNSPERRYGDNRPTAGDIQTIHGGFGSGGCSTSSRKRHARSAHRSAEEEIYILSSTCVGDYPPITFSNDDLRGLHLPHDNALFVSAVIANFNVQKILIDNGSSADILFISAFERMKIGLDKLHPFHTPLIGFGENITHTLGWINLPITLGAEPHQTTVWQDFIVVDCPSPYNAILGRPTLGGIKVITSTYHLKLKFPTSTGIGEIKGDQRMARQCFISAMKVETSSIPIAQ</sequence>
<evidence type="ECO:0000259" key="2">
    <source>
        <dbReference type="Pfam" id="PF03732"/>
    </source>
</evidence>
<dbReference type="EMBL" id="BJWL01000007">
    <property type="protein sequence ID" value="GFY91205.1"/>
    <property type="molecule type" value="Genomic_DNA"/>
</dbReference>
<dbReference type="AlphaFoldDB" id="A0A7J0EXN3"/>
<dbReference type="InterPro" id="IPR005162">
    <property type="entry name" value="Retrotrans_gag_dom"/>
</dbReference>
<dbReference type="InterPro" id="IPR021109">
    <property type="entry name" value="Peptidase_aspartic_dom_sf"/>
</dbReference>
<feature type="region of interest" description="Disordered" evidence="1">
    <location>
        <begin position="1"/>
        <end position="27"/>
    </location>
</feature>
<evidence type="ECO:0000313" key="3">
    <source>
        <dbReference type="EMBL" id="GFY91205.1"/>
    </source>
</evidence>
<name>A0A7J0EXN3_9ERIC</name>
<feature type="region of interest" description="Disordered" evidence="1">
    <location>
        <begin position="391"/>
        <end position="410"/>
    </location>
</feature>
<dbReference type="Gene3D" id="2.40.70.10">
    <property type="entry name" value="Acid Proteases"/>
    <property type="match status" value="1"/>
</dbReference>
<dbReference type="CDD" id="cd00303">
    <property type="entry name" value="retropepsin_like"/>
    <property type="match status" value="1"/>
</dbReference>
<reference evidence="3 4" key="1">
    <citation type="submission" date="2019-07" db="EMBL/GenBank/DDBJ databases">
        <title>De Novo Assembly of kiwifruit Actinidia rufa.</title>
        <authorList>
            <person name="Sugita-Konishi S."/>
            <person name="Sato K."/>
            <person name="Mori E."/>
            <person name="Abe Y."/>
            <person name="Kisaki G."/>
            <person name="Hamano K."/>
            <person name="Suezawa K."/>
            <person name="Otani M."/>
            <person name="Fukuda T."/>
            <person name="Manabe T."/>
            <person name="Gomi K."/>
            <person name="Tabuchi M."/>
            <person name="Akimitsu K."/>
            <person name="Kataoka I."/>
        </authorList>
    </citation>
    <scope>NUCLEOTIDE SEQUENCE [LARGE SCALE GENOMIC DNA]</scope>
    <source>
        <strain evidence="4">cv. Fuchu</strain>
    </source>
</reference>
<dbReference type="Proteomes" id="UP000585474">
    <property type="component" value="Unassembled WGS sequence"/>
</dbReference>
<feature type="region of interest" description="Disordered" evidence="1">
    <location>
        <begin position="271"/>
        <end position="325"/>
    </location>
</feature>
<feature type="region of interest" description="Disordered" evidence="1">
    <location>
        <begin position="68"/>
        <end position="115"/>
    </location>
</feature>
<dbReference type="PANTHER" id="PTHR33240">
    <property type="entry name" value="OS08G0508500 PROTEIN"/>
    <property type="match status" value="1"/>
</dbReference>
<protein>
    <recommendedName>
        <fullName evidence="2">Retrotransposon gag domain-containing protein</fullName>
    </recommendedName>
</protein>
<keyword evidence="4" id="KW-1185">Reference proteome</keyword>